<sequence length="317" mass="34510">ITVGPTSVTVPIYETASFTCEGTGNELNWLVHSAPLTESVKQQRSITVTDPGGGPGNLSSVLTITGLPVNDGLQIGCQTISYPPFEQVFSSTSMLTIRGISPVEDIQLSNDDQLLSWSPPSFYSDDIPLGTVPTYNVLVNGTSVTNTADTSVWLNTTEIFCTNFTVSITASIGQYESQGRKHITTSYTISILNYTLMYNETSSLFSINLINLVNSSTQSCNSAIYGNLYPDEGVKYHTINTDSAHEVIPYTMTGLKPCKTYVVQTSVVNPFFGIEDQNNVTIIEQTARPIQSVQGSVLNTSVNPAYETVVVYEYIRQ</sequence>
<dbReference type="InParanoid" id="A0A1X7TZP8"/>
<dbReference type="InterPro" id="IPR036179">
    <property type="entry name" value="Ig-like_dom_sf"/>
</dbReference>
<protein>
    <submittedName>
        <fullName evidence="1">Uncharacterized protein</fullName>
    </submittedName>
</protein>
<dbReference type="EnsemblMetazoa" id="Aqu2.1.20902_001">
    <property type="protein sequence ID" value="Aqu2.1.20902_001"/>
    <property type="gene ID" value="Aqu2.1.20902"/>
</dbReference>
<dbReference type="SUPFAM" id="SSF48726">
    <property type="entry name" value="Immunoglobulin"/>
    <property type="match status" value="1"/>
</dbReference>
<dbReference type="AlphaFoldDB" id="A0A1X7TZP8"/>
<evidence type="ECO:0000313" key="1">
    <source>
        <dbReference type="EnsemblMetazoa" id="Aqu2.1.20902_001"/>
    </source>
</evidence>
<proteinExistence type="predicted"/>
<organism evidence="1">
    <name type="scientific">Amphimedon queenslandica</name>
    <name type="common">Sponge</name>
    <dbReference type="NCBI Taxonomy" id="400682"/>
    <lineage>
        <taxon>Eukaryota</taxon>
        <taxon>Metazoa</taxon>
        <taxon>Porifera</taxon>
        <taxon>Demospongiae</taxon>
        <taxon>Heteroscleromorpha</taxon>
        <taxon>Haplosclerida</taxon>
        <taxon>Niphatidae</taxon>
        <taxon>Amphimedon</taxon>
    </lineage>
</organism>
<reference evidence="1" key="1">
    <citation type="submission" date="2017-05" db="UniProtKB">
        <authorList>
            <consortium name="EnsemblMetazoa"/>
        </authorList>
    </citation>
    <scope>IDENTIFICATION</scope>
</reference>
<name>A0A1X7TZP8_AMPQE</name>
<accession>A0A1X7TZP8</accession>